<gene>
    <name evidence="5" type="ORF">CDAUBV1_LOCUS13982</name>
</gene>
<dbReference type="GO" id="GO:0005868">
    <property type="term" value="C:cytoplasmic dynein complex"/>
    <property type="evidence" value="ECO:0007669"/>
    <property type="project" value="TreeGrafter"/>
</dbReference>
<sequence length="537" mass="59187">MFNNAFVPCIDCPSENICNKTYREETLQTEPYKIVHRGSQSVRHKTVECQTNSMEEPVVVNQDEAESEAKLLAFLRRAEPIITEQLKKSSQSRAFRYLPQEPLGKLSVRMANMLKIEEAKDGDLSATCISWNSSGAMLGIAFGSLQHEDWCVHNGFLAFWNVARTAIDQNKPHQKLDLNACAMCIQFHPCMPSLVAAGTFTGELLLWNLALEADALLLTVGSNEGGHVESLNQIEWVSEVWENSHSRSIAGGDSQQCSIARLLSVGADGKVICWSLDLHRRPVQAKCTKIFQIRNGDQAPLSLPAYTEVGDEKSVSLMTAALSPHQMERLVVGTESGGLLLCNLNAVSWAEPVDSRHQPNYPSPVEFALTRQNGPINDVDWSRFHRNLVLSCGPGQTLQLHNVLQRDMRTTLDPGQGAVLAAKFSPFYPSLIACATENGYLMLYDLLGNNNSANEELSEGGCLRPSLLQVINSDEDAEDKEYIPVISLAFNTKNPSLLACGDKQGRVQVWELDGLSGQLPMAINISAIDKLFKDSSE</sequence>
<dbReference type="SMART" id="SM00320">
    <property type="entry name" value="WD40"/>
    <property type="match status" value="5"/>
</dbReference>
<dbReference type="GO" id="GO:0045504">
    <property type="term" value="F:dynein heavy chain binding"/>
    <property type="evidence" value="ECO:0007669"/>
    <property type="project" value="TreeGrafter"/>
</dbReference>
<dbReference type="InterPro" id="IPR015943">
    <property type="entry name" value="WD40/YVTN_repeat-like_dom_sf"/>
</dbReference>
<dbReference type="SUPFAM" id="SSF50978">
    <property type="entry name" value="WD40 repeat-like"/>
    <property type="match status" value="1"/>
</dbReference>
<accession>A0AAV2TRE7</accession>
<dbReference type="Gene3D" id="2.130.10.10">
    <property type="entry name" value="YVTN repeat-like/Quinoprotein amine dehydrogenase"/>
    <property type="match status" value="2"/>
</dbReference>
<dbReference type="Proteomes" id="UP001497525">
    <property type="component" value="Unassembled WGS sequence"/>
</dbReference>
<evidence type="ECO:0000313" key="6">
    <source>
        <dbReference type="Proteomes" id="UP001497525"/>
    </source>
</evidence>
<evidence type="ECO:0008006" key="7">
    <source>
        <dbReference type="Google" id="ProtNLM"/>
    </source>
</evidence>
<comment type="caution">
    <text evidence="5">The sequence shown here is derived from an EMBL/GenBank/DDBJ whole genome shotgun (WGS) entry which is preliminary data.</text>
</comment>
<dbReference type="PANTHER" id="PTHR12442">
    <property type="entry name" value="DYNEIN INTERMEDIATE CHAIN"/>
    <property type="match status" value="1"/>
</dbReference>
<dbReference type="EMBL" id="CAXLJL010000556">
    <property type="protein sequence ID" value="CAL5138918.1"/>
    <property type="molecule type" value="Genomic_DNA"/>
</dbReference>
<name>A0AAV2TRE7_CALDB</name>
<keyword evidence="2" id="KW-0963">Cytoplasm</keyword>
<keyword evidence="3" id="KW-0853">WD repeat</keyword>
<dbReference type="AlphaFoldDB" id="A0AAV2TRE7"/>
<dbReference type="InterPro" id="IPR036322">
    <property type="entry name" value="WD40_repeat_dom_sf"/>
</dbReference>
<evidence type="ECO:0000313" key="5">
    <source>
        <dbReference type="EMBL" id="CAL5138918.1"/>
    </source>
</evidence>
<dbReference type="GO" id="GO:0042073">
    <property type="term" value="P:intraciliary transport"/>
    <property type="evidence" value="ECO:0007669"/>
    <property type="project" value="TreeGrafter"/>
</dbReference>
<reference evidence="5" key="1">
    <citation type="submission" date="2024-06" db="EMBL/GenBank/DDBJ databases">
        <authorList>
            <person name="Liu X."/>
            <person name="Lenzi L."/>
            <person name="Haldenby T S."/>
            <person name="Uol C."/>
        </authorList>
    </citation>
    <scope>NUCLEOTIDE SEQUENCE</scope>
</reference>
<evidence type="ECO:0000256" key="3">
    <source>
        <dbReference type="ARBA" id="ARBA00022574"/>
    </source>
</evidence>
<evidence type="ECO:0000256" key="4">
    <source>
        <dbReference type="ARBA" id="ARBA00022737"/>
    </source>
</evidence>
<comment type="subcellular location">
    <subcellularLocation>
        <location evidence="1">Cytoplasm</location>
    </subcellularLocation>
</comment>
<evidence type="ECO:0000256" key="2">
    <source>
        <dbReference type="ARBA" id="ARBA00022490"/>
    </source>
</evidence>
<dbReference type="PANTHER" id="PTHR12442:SF26">
    <property type="entry name" value="CYTOPLASMIC DYNEIN 2 INTERMEDIATE CHAIN 2"/>
    <property type="match status" value="1"/>
</dbReference>
<dbReference type="InterPro" id="IPR001680">
    <property type="entry name" value="WD40_rpt"/>
</dbReference>
<dbReference type="GO" id="GO:0045503">
    <property type="term" value="F:dynein light chain binding"/>
    <property type="evidence" value="ECO:0007669"/>
    <property type="project" value="TreeGrafter"/>
</dbReference>
<keyword evidence="4" id="KW-0677">Repeat</keyword>
<proteinExistence type="predicted"/>
<organism evidence="5 6">
    <name type="scientific">Calicophoron daubneyi</name>
    <name type="common">Rumen fluke</name>
    <name type="synonym">Paramphistomum daubneyi</name>
    <dbReference type="NCBI Taxonomy" id="300641"/>
    <lineage>
        <taxon>Eukaryota</taxon>
        <taxon>Metazoa</taxon>
        <taxon>Spiralia</taxon>
        <taxon>Lophotrochozoa</taxon>
        <taxon>Platyhelminthes</taxon>
        <taxon>Trematoda</taxon>
        <taxon>Digenea</taxon>
        <taxon>Plagiorchiida</taxon>
        <taxon>Pronocephalata</taxon>
        <taxon>Paramphistomoidea</taxon>
        <taxon>Paramphistomidae</taxon>
        <taxon>Calicophoron</taxon>
    </lineage>
</organism>
<dbReference type="InterPro" id="IPR050687">
    <property type="entry name" value="Dynein_IC"/>
</dbReference>
<protein>
    <recommendedName>
        <fullName evidence="7">WD repeat-containing protein 34</fullName>
    </recommendedName>
</protein>
<dbReference type="GO" id="GO:0097014">
    <property type="term" value="C:ciliary plasm"/>
    <property type="evidence" value="ECO:0007669"/>
    <property type="project" value="TreeGrafter"/>
</dbReference>
<evidence type="ECO:0000256" key="1">
    <source>
        <dbReference type="ARBA" id="ARBA00004496"/>
    </source>
</evidence>